<dbReference type="OrthoDB" id="1862401at2759"/>
<gene>
    <name evidence="3" type="ORF">BAE44_0012903</name>
</gene>
<dbReference type="InterPro" id="IPR051504">
    <property type="entry name" value="Plant_metabolite_acyltrans"/>
</dbReference>
<proteinExistence type="predicted"/>
<dbReference type="AlphaFoldDB" id="A0A1E5VLS2"/>
<evidence type="ECO:0000256" key="2">
    <source>
        <dbReference type="ARBA" id="ARBA00023315"/>
    </source>
</evidence>
<keyword evidence="4" id="KW-1185">Reference proteome</keyword>
<dbReference type="InterPro" id="IPR023213">
    <property type="entry name" value="CAT-like_dom_sf"/>
</dbReference>
<comment type="caution">
    <text evidence="3">The sequence shown here is derived from an EMBL/GenBank/DDBJ whole genome shotgun (WGS) entry which is preliminary data.</text>
</comment>
<accession>A0A1E5VLS2</accession>
<dbReference type="Proteomes" id="UP000095767">
    <property type="component" value="Unassembled WGS sequence"/>
</dbReference>
<keyword evidence="2" id="KW-0012">Acyltransferase</keyword>
<dbReference type="PANTHER" id="PTHR31625">
    <property type="match status" value="1"/>
</dbReference>
<evidence type="ECO:0000313" key="3">
    <source>
        <dbReference type="EMBL" id="OEL26078.1"/>
    </source>
</evidence>
<name>A0A1E5VLS2_9POAL</name>
<evidence type="ECO:0000313" key="4">
    <source>
        <dbReference type="Proteomes" id="UP000095767"/>
    </source>
</evidence>
<dbReference type="EMBL" id="LWDX02035507">
    <property type="protein sequence ID" value="OEL26078.1"/>
    <property type="molecule type" value="Genomic_DNA"/>
</dbReference>
<keyword evidence="1 3" id="KW-0808">Transferase</keyword>
<protein>
    <submittedName>
        <fullName evidence="3">Phenolic glucoside malonyltransferase 2</fullName>
    </submittedName>
</protein>
<dbReference type="Gene3D" id="3.30.559.10">
    <property type="entry name" value="Chloramphenicol acetyltransferase-like domain"/>
    <property type="match status" value="2"/>
</dbReference>
<evidence type="ECO:0000256" key="1">
    <source>
        <dbReference type="ARBA" id="ARBA00022679"/>
    </source>
</evidence>
<sequence length="476" mass="50307">MVPVGSNDLPPQLHVVDTALVAPAAPALPPRSLPLTFFDVKWLHLAPVERVFLYRLPPDADVAAILSALRTSLSQALRAFYPLAGHVRITANKRHHELVYCPGDAVPFTTAEYDVDIDDLASDGPVRVATLAPLVPQLPKGRAVLAVQATLLLRGLAVGVTVHHSACDGASSMHFLRTWAAAACAGAGGADHQLSPPPPVIDRTLITDPRGLYDIYLKKLPPMITDDGFEFISKPPSSFEDRIMATFTLPQNLLQSIKDAVTSEAARRGITPPPRCSSMLAAYGFIWSCYCRAMRAGGTTRGGRDETSHFLFSVDQRPRQMKTAIPGTYFGNCLCPAIAAAPEEELAAAGVGGLLAACAAVAAAVEEEVGEGAQDRWAGCVDRVKEAVARGTLFVAGSPRFRVYDVDFGLGRPAKVVIVSAAKGGAMPVADARGGGGGVEVGVSLPAATGDMERFQKSFADGIAWVCSSIDHPIQQ</sequence>
<reference evidence="3 4" key="1">
    <citation type="submission" date="2016-09" db="EMBL/GenBank/DDBJ databases">
        <title>The draft genome of Dichanthelium oligosanthes: A C3 panicoid grass species.</title>
        <authorList>
            <person name="Studer A.J."/>
            <person name="Schnable J.C."/>
            <person name="Brutnell T.P."/>
        </authorList>
    </citation>
    <scope>NUCLEOTIDE SEQUENCE [LARGE SCALE GENOMIC DNA]</scope>
    <source>
        <strain evidence="4">cv. Kellogg 1175</strain>
        <tissue evidence="3">Leaf</tissue>
    </source>
</reference>
<organism evidence="3 4">
    <name type="scientific">Dichanthelium oligosanthes</name>
    <dbReference type="NCBI Taxonomy" id="888268"/>
    <lineage>
        <taxon>Eukaryota</taxon>
        <taxon>Viridiplantae</taxon>
        <taxon>Streptophyta</taxon>
        <taxon>Embryophyta</taxon>
        <taxon>Tracheophyta</taxon>
        <taxon>Spermatophyta</taxon>
        <taxon>Magnoliopsida</taxon>
        <taxon>Liliopsida</taxon>
        <taxon>Poales</taxon>
        <taxon>Poaceae</taxon>
        <taxon>PACMAD clade</taxon>
        <taxon>Panicoideae</taxon>
        <taxon>Panicodae</taxon>
        <taxon>Paniceae</taxon>
        <taxon>Dichantheliinae</taxon>
        <taxon>Dichanthelium</taxon>
    </lineage>
</organism>
<dbReference type="Pfam" id="PF02458">
    <property type="entry name" value="Transferase"/>
    <property type="match status" value="1"/>
</dbReference>
<dbReference type="GO" id="GO:0016747">
    <property type="term" value="F:acyltransferase activity, transferring groups other than amino-acyl groups"/>
    <property type="evidence" value="ECO:0007669"/>
    <property type="project" value="UniProtKB-ARBA"/>
</dbReference>